<name>A9NY52_PICSI</name>
<protein>
    <submittedName>
        <fullName evidence="1">Uncharacterized protein</fullName>
    </submittedName>
</protein>
<accession>A9NY52</accession>
<evidence type="ECO:0000313" key="1">
    <source>
        <dbReference type="EMBL" id="ABK25563.1"/>
    </source>
</evidence>
<organism evidence="1">
    <name type="scientific">Picea sitchensis</name>
    <name type="common">Sitka spruce</name>
    <name type="synonym">Pinus sitchensis</name>
    <dbReference type="NCBI Taxonomy" id="3332"/>
    <lineage>
        <taxon>Eukaryota</taxon>
        <taxon>Viridiplantae</taxon>
        <taxon>Streptophyta</taxon>
        <taxon>Embryophyta</taxon>
        <taxon>Tracheophyta</taxon>
        <taxon>Spermatophyta</taxon>
        <taxon>Pinopsida</taxon>
        <taxon>Pinidae</taxon>
        <taxon>Conifers I</taxon>
        <taxon>Pinales</taxon>
        <taxon>Pinaceae</taxon>
        <taxon>Picea</taxon>
    </lineage>
</organism>
<sequence>MFGGVLLNKKLWASIIGLGAIGNDEETWIEISSCNVISPVWRKCSGFFLSMNAKFP</sequence>
<dbReference type="AlphaFoldDB" id="A9NY52"/>
<proteinExistence type="evidence at transcript level"/>
<reference evidence="1" key="1">
    <citation type="journal article" date="2008" name="BMC Genomics">
        <title>A conifer genomics resource of 200,000 spruce (Picea spp.) ESTs and 6,464 high-quality, sequence-finished full-length cDNAs for Sitka spruce (Picea sitchensis).</title>
        <authorList>
            <person name="Ralph S.G."/>
            <person name="Chun H.J."/>
            <person name="Kolosova N."/>
            <person name="Cooper D."/>
            <person name="Oddy C."/>
            <person name="Ritland C.E."/>
            <person name="Kirkpatrick R."/>
            <person name="Moore R."/>
            <person name="Barber S."/>
            <person name="Holt R.A."/>
            <person name="Jones S.J."/>
            <person name="Marra M.A."/>
            <person name="Douglas C.J."/>
            <person name="Ritland K."/>
            <person name="Bohlmann J."/>
        </authorList>
    </citation>
    <scope>NUCLEOTIDE SEQUENCE</scope>
    <source>
        <tissue evidence="1">Bark</tissue>
    </source>
</reference>
<dbReference type="EMBL" id="EF086292">
    <property type="protein sequence ID" value="ABK25563.1"/>
    <property type="molecule type" value="mRNA"/>
</dbReference>